<keyword evidence="3" id="KW-0813">Transport</keyword>
<proteinExistence type="inferred from homology"/>
<evidence type="ECO:0000256" key="7">
    <source>
        <dbReference type="ARBA" id="ARBA00023177"/>
    </source>
</evidence>
<evidence type="ECO:0000259" key="9">
    <source>
        <dbReference type="Pfam" id="PF00909"/>
    </source>
</evidence>
<evidence type="ECO:0000256" key="2">
    <source>
        <dbReference type="ARBA" id="ARBA00005887"/>
    </source>
</evidence>
<gene>
    <name evidence="10" type="primary">Amt1</name>
    <name evidence="10" type="ORF">GTO95_0016564</name>
</gene>
<keyword evidence="7" id="KW-0924">Ammonia transport</keyword>
<feature type="domain" description="Ammonium transporter AmtB-like" evidence="9">
    <location>
        <begin position="136"/>
        <end position="230"/>
    </location>
</feature>
<evidence type="ECO:0000256" key="8">
    <source>
        <dbReference type="SAM" id="Phobius"/>
    </source>
</evidence>
<feature type="non-terminal residue" evidence="10">
    <location>
        <position position="390"/>
    </location>
</feature>
<evidence type="ECO:0000256" key="3">
    <source>
        <dbReference type="ARBA" id="ARBA00022448"/>
    </source>
</evidence>
<evidence type="ECO:0000256" key="6">
    <source>
        <dbReference type="ARBA" id="ARBA00023136"/>
    </source>
</evidence>
<dbReference type="Gene3D" id="1.10.3430.10">
    <property type="entry name" value="Ammonium transporter AmtB like domains"/>
    <property type="match status" value="2"/>
</dbReference>
<keyword evidence="6 8" id="KW-0472">Membrane</keyword>
<dbReference type="GO" id="GO:0008519">
    <property type="term" value="F:ammonium channel activity"/>
    <property type="evidence" value="ECO:0007669"/>
    <property type="project" value="InterPro"/>
</dbReference>
<evidence type="ECO:0000256" key="4">
    <source>
        <dbReference type="ARBA" id="ARBA00022692"/>
    </source>
</evidence>
<evidence type="ECO:0000313" key="11">
    <source>
        <dbReference type="Proteomes" id="UP000736164"/>
    </source>
</evidence>
<evidence type="ECO:0000256" key="5">
    <source>
        <dbReference type="ARBA" id="ARBA00022989"/>
    </source>
</evidence>
<comment type="caution">
    <text evidence="10">The sequence shown here is derived from an EMBL/GenBank/DDBJ whole genome shotgun (WGS) entry which is preliminary data.</text>
</comment>
<dbReference type="PANTHER" id="PTHR11730">
    <property type="entry name" value="AMMONIUM TRANSPORTER"/>
    <property type="match status" value="1"/>
</dbReference>
<comment type="subcellular location">
    <subcellularLocation>
        <location evidence="1">Membrane</location>
        <topology evidence="1">Multi-pass membrane protein</topology>
    </subcellularLocation>
</comment>
<reference evidence="10" key="1">
    <citation type="journal article" date="2021" name="Cell">
        <title>Tracing the genetic footprints of vertebrate landing in non-teleost ray-finned fishes.</title>
        <authorList>
            <person name="Bi X."/>
            <person name="Wang K."/>
            <person name="Yang L."/>
            <person name="Pan H."/>
            <person name="Jiang H."/>
            <person name="Wei Q."/>
            <person name="Fang M."/>
            <person name="Yu H."/>
            <person name="Zhu C."/>
            <person name="Cai Y."/>
            <person name="He Y."/>
            <person name="Gan X."/>
            <person name="Zeng H."/>
            <person name="Yu D."/>
            <person name="Zhu Y."/>
            <person name="Jiang H."/>
            <person name="Qiu Q."/>
            <person name="Yang H."/>
            <person name="Zhang Y.E."/>
            <person name="Wang W."/>
            <person name="Zhu M."/>
            <person name="He S."/>
            <person name="Zhang G."/>
        </authorList>
    </citation>
    <scope>NUCLEOTIDE SEQUENCE</scope>
    <source>
        <strain evidence="10">Allg_001</strain>
    </source>
</reference>
<feature type="non-terminal residue" evidence="10">
    <location>
        <position position="1"/>
    </location>
</feature>
<feature type="transmembrane region" description="Helical" evidence="8">
    <location>
        <begin position="321"/>
        <end position="342"/>
    </location>
</feature>
<dbReference type="SUPFAM" id="SSF111352">
    <property type="entry name" value="Ammonium transporter"/>
    <property type="match status" value="2"/>
</dbReference>
<dbReference type="AlphaFoldDB" id="A0A8J7NSU0"/>
<dbReference type="Proteomes" id="UP000736164">
    <property type="component" value="Unassembled WGS sequence"/>
</dbReference>
<dbReference type="Pfam" id="PF00909">
    <property type="entry name" value="Ammonium_transp"/>
    <property type="match status" value="1"/>
</dbReference>
<keyword evidence="5 8" id="KW-1133">Transmembrane helix</keyword>
<feature type="transmembrane region" description="Helical" evidence="8">
    <location>
        <begin position="171"/>
        <end position="192"/>
    </location>
</feature>
<accession>A0A8J7NSU0</accession>
<feature type="transmembrane region" description="Helical" evidence="8">
    <location>
        <begin position="199"/>
        <end position="221"/>
    </location>
</feature>
<dbReference type="GO" id="GO:0005886">
    <property type="term" value="C:plasma membrane"/>
    <property type="evidence" value="ECO:0007669"/>
    <property type="project" value="TreeGrafter"/>
</dbReference>
<dbReference type="GO" id="GO:0097272">
    <property type="term" value="P:ammonium homeostasis"/>
    <property type="evidence" value="ECO:0007669"/>
    <property type="project" value="TreeGrafter"/>
</dbReference>
<name>A0A8J7NSU0_ATRSP</name>
<evidence type="ECO:0000256" key="1">
    <source>
        <dbReference type="ARBA" id="ARBA00004141"/>
    </source>
</evidence>
<dbReference type="InterPro" id="IPR029020">
    <property type="entry name" value="Ammonium/urea_transptr"/>
</dbReference>
<sequence length="390" mass="42446">MGLWTPTGQDCSQLVPEIWKPPGQFVQVFLIPSSSCDLPDLGCLLRSPAVYEVPVCWWKMCAVDLESVNDVFTVLCGVWVLSQLQDLQGTSIQNPEELMKAQKVLLHLQPLEQQEDGLSPQGLLKCETSSSALLHVISLVAFWLHGYAFAFGEHNSFIGGQFFLTLDGTNMAHFFFNYVRCAVATTVALGAVNERTEPIGYLISGYVFAGFVYPIACHWVWDQQGIFSSGNSSFPVQVRLPSLPSSLFFLQPASRCLLGFVLPTLLSTSIPGEQRADLSFVVPLSLCSQLTALGSFMQMVGFLGLVLGSYSSVAALREGQMAALCVVNVLLAGATAGLYSLVIMRMHRNYYDLDNMLRAAIAGMVRAREALRPGVSLDPASALQPACLCV</sequence>
<keyword evidence="4 8" id="KW-0812">Transmembrane</keyword>
<protein>
    <submittedName>
        <fullName evidence="10">AMT1 protein</fullName>
    </submittedName>
</protein>
<evidence type="ECO:0000313" key="10">
    <source>
        <dbReference type="EMBL" id="MBN3317304.1"/>
    </source>
</evidence>
<keyword evidence="11" id="KW-1185">Reference proteome</keyword>
<comment type="similarity">
    <text evidence="2">Belongs to the ammonia transporter channel (TC 1.A.11.2) family.</text>
</comment>
<dbReference type="InterPro" id="IPR024041">
    <property type="entry name" value="NH4_transpt_AmtB-like_dom"/>
</dbReference>
<feature type="transmembrane region" description="Helical" evidence="8">
    <location>
        <begin position="132"/>
        <end position="151"/>
    </location>
</feature>
<organism evidence="10 11">
    <name type="scientific">Atractosteus spatula</name>
    <name type="common">Alligator gar</name>
    <name type="synonym">Lepisosteus spatula</name>
    <dbReference type="NCBI Taxonomy" id="7917"/>
    <lineage>
        <taxon>Eukaryota</taxon>
        <taxon>Metazoa</taxon>
        <taxon>Chordata</taxon>
        <taxon>Craniata</taxon>
        <taxon>Vertebrata</taxon>
        <taxon>Euteleostomi</taxon>
        <taxon>Actinopterygii</taxon>
        <taxon>Neopterygii</taxon>
        <taxon>Holostei</taxon>
        <taxon>Semionotiformes</taxon>
        <taxon>Lepisosteidae</taxon>
        <taxon>Atractosteus</taxon>
    </lineage>
</organism>
<dbReference type="PANTHER" id="PTHR11730:SF6">
    <property type="entry name" value="AMMONIUM TRANSPORTER"/>
    <property type="match status" value="1"/>
</dbReference>
<dbReference type="EMBL" id="JAAWVO010034438">
    <property type="protein sequence ID" value="MBN3317304.1"/>
    <property type="molecule type" value="Genomic_DNA"/>
</dbReference>